<dbReference type="InterPro" id="IPR045028">
    <property type="entry name" value="DinG/Rad3-like"/>
</dbReference>
<dbReference type="GO" id="GO:0005524">
    <property type="term" value="F:ATP binding"/>
    <property type="evidence" value="ECO:0007669"/>
    <property type="project" value="UniProtKB-KW"/>
</dbReference>
<dbReference type="PANTHER" id="PTHR11472:SF34">
    <property type="entry name" value="REGULATOR OF TELOMERE ELONGATION HELICASE 1"/>
    <property type="match status" value="1"/>
</dbReference>
<organism evidence="5">
    <name type="scientific">Trepomonas sp. PC1</name>
    <dbReference type="NCBI Taxonomy" id="1076344"/>
    <lineage>
        <taxon>Eukaryota</taxon>
        <taxon>Metamonada</taxon>
        <taxon>Diplomonadida</taxon>
        <taxon>Hexamitidae</taxon>
        <taxon>Hexamitinae</taxon>
        <taxon>Trepomonas</taxon>
    </lineage>
</organism>
<evidence type="ECO:0000256" key="3">
    <source>
        <dbReference type="ARBA" id="ARBA00022840"/>
    </source>
</evidence>
<keyword evidence="1" id="KW-0547">Nucleotide-binding</keyword>
<name>A0A146KEB9_9EUKA</name>
<evidence type="ECO:0000256" key="2">
    <source>
        <dbReference type="ARBA" id="ARBA00022801"/>
    </source>
</evidence>
<reference evidence="5" key="1">
    <citation type="submission" date="2015-07" db="EMBL/GenBank/DDBJ databases">
        <title>Adaptation to a free-living lifestyle via gene acquisitions in the diplomonad Trepomonas sp. PC1.</title>
        <authorList>
            <person name="Xu F."/>
            <person name="Jerlstrom-Hultqvist J."/>
            <person name="Kolisko M."/>
            <person name="Simpson A.G.B."/>
            <person name="Roger A.J."/>
            <person name="Svard S.G."/>
            <person name="Andersson J.O."/>
        </authorList>
    </citation>
    <scope>NUCLEOTIDE SEQUENCE</scope>
    <source>
        <strain evidence="5">PC1</strain>
    </source>
</reference>
<dbReference type="GO" id="GO:0016787">
    <property type="term" value="F:hydrolase activity"/>
    <property type="evidence" value="ECO:0007669"/>
    <property type="project" value="UniProtKB-KW"/>
</dbReference>
<dbReference type="PROSITE" id="PS51193">
    <property type="entry name" value="HELICASE_ATP_BIND_2"/>
    <property type="match status" value="1"/>
</dbReference>
<feature type="non-terminal residue" evidence="5">
    <location>
        <position position="100"/>
    </location>
</feature>
<dbReference type="GO" id="GO:0003678">
    <property type="term" value="F:DNA helicase activity"/>
    <property type="evidence" value="ECO:0007669"/>
    <property type="project" value="InterPro"/>
</dbReference>
<accession>A0A146KEB9</accession>
<dbReference type="AlphaFoldDB" id="A0A146KEB9"/>
<feature type="domain" description="Helicase ATP-binding" evidence="4">
    <location>
        <begin position="1"/>
        <end position="100"/>
    </location>
</feature>
<evidence type="ECO:0000313" key="5">
    <source>
        <dbReference type="EMBL" id="JAP94015.1"/>
    </source>
</evidence>
<protein>
    <submittedName>
        <fullName evidence="5">DNA repair helicase, putative</fullName>
    </submittedName>
</protein>
<feature type="non-terminal residue" evidence="5">
    <location>
        <position position="1"/>
    </location>
</feature>
<dbReference type="Pfam" id="PF06733">
    <property type="entry name" value="DEAD_2"/>
    <property type="match status" value="1"/>
</dbReference>
<dbReference type="InterPro" id="IPR010614">
    <property type="entry name" value="RAD3-like_helicase_DEAD"/>
</dbReference>
<keyword evidence="3" id="KW-0067">ATP-binding</keyword>
<dbReference type="Gene3D" id="3.40.50.300">
    <property type="entry name" value="P-loop containing nucleotide triphosphate hydrolases"/>
    <property type="match status" value="1"/>
</dbReference>
<evidence type="ECO:0000256" key="1">
    <source>
        <dbReference type="ARBA" id="ARBA00022741"/>
    </source>
</evidence>
<gene>
    <name evidence="5" type="ORF">TPC1_13484</name>
</gene>
<dbReference type="EMBL" id="GDID01002591">
    <property type="protein sequence ID" value="JAP94015.1"/>
    <property type="molecule type" value="Transcribed_RNA"/>
</dbReference>
<evidence type="ECO:0000259" key="4">
    <source>
        <dbReference type="PROSITE" id="PS51193"/>
    </source>
</evidence>
<keyword evidence="5" id="KW-0347">Helicase</keyword>
<dbReference type="PANTHER" id="PTHR11472">
    <property type="entry name" value="DNA REPAIR DEAD HELICASE RAD3/XP-D SUBFAMILY MEMBER"/>
    <property type="match status" value="1"/>
</dbReference>
<proteinExistence type="predicted"/>
<sequence>FKEIKPIDIEDFKKHCLTNHICPYYASKSMVEQVDFVLIPYNYIFQQDPNLIRGNIIIIDEAHNAPQVFEDEFTAEIKFIDFKNCLISIDCMLKMIEQQK</sequence>
<dbReference type="InterPro" id="IPR027417">
    <property type="entry name" value="P-loop_NTPase"/>
</dbReference>
<dbReference type="GO" id="GO:0003677">
    <property type="term" value="F:DNA binding"/>
    <property type="evidence" value="ECO:0007669"/>
    <property type="project" value="InterPro"/>
</dbReference>
<keyword evidence="2" id="KW-0378">Hydrolase</keyword>
<dbReference type="InterPro" id="IPR014013">
    <property type="entry name" value="Helic_SF1/SF2_ATP-bd_DinG/Rad3"/>
</dbReference>